<protein>
    <submittedName>
        <fullName evidence="3">GAF domain protein</fullName>
    </submittedName>
</protein>
<dbReference type="Gene3D" id="1.10.3210.10">
    <property type="entry name" value="Hypothetical protein af1432"/>
    <property type="match status" value="1"/>
</dbReference>
<dbReference type="GO" id="GO:0009214">
    <property type="term" value="P:cyclic nucleotide catabolic process"/>
    <property type="evidence" value="ECO:0007669"/>
    <property type="project" value="UniProtKB-ARBA"/>
</dbReference>
<dbReference type="PANTHER" id="PTHR43155:SF2">
    <property type="entry name" value="CYCLIC DI-GMP PHOSPHODIESTERASE PA4108"/>
    <property type="match status" value="1"/>
</dbReference>
<accession>A0A101I0U9</accession>
<dbReference type="Pfam" id="PF13487">
    <property type="entry name" value="HD_5"/>
    <property type="match status" value="1"/>
</dbReference>
<reference evidence="4" key="1">
    <citation type="journal article" date="2015" name="MBio">
        <title>Genome-Resolved Metagenomic Analysis Reveals Roles for Candidate Phyla and Other Microbial Community Members in Biogeochemical Transformations in Oil Reservoirs.</title>
        <authorList>
            <person name="Hu P."/>
            <person name="Tom L."/>
            <person name="Singh A."/>
            <person name="Thomas B.C."/>
            <person name="Baker B.J."/>
            <person name="Piceno Y.M."/>
            <person name="Andersen G.L."/>
            <person name="Banfield J.F."/>
        </authorList>
    </citation>
    <scope>NUCLEOTIDE SEQUENCE [LARGE SCALE GENOMIC DNA]</scope>
</reference>
<evidence type="ECO:0000313" key="3">
    <source>
        <dbReference type="EMBL" id="KUK86658.1"/>
    </source>
</evidence>
<name>A0A101I0U9_UNCT6</name>
<dbReference type="Proteomes" id="UP000053467">
    <property type="component" value="Unassembled WGS sequence"/>
</dbReference>
<dbReference type="SMART" id="SM00065">
    <property type="entry name" value="GAF"/>
    <property type="match status" value="1"/>
</dbReference>
<dbReference type="SUPFAM" id="SSF109604">
    <property type="entry name" value="HD-domain/PDEase-like"/>
    <property type="match status" value="1"/>
</dbReference>
<gene>
    <name evidence="3" type="ORF">XE03_1357</name>
</gene>
<evidence type="ECO:0000259" key="2">
    <source>
        <dbReference type="PROSITE" id="PS51832"/>
    </source>
</evidence>
<dbReference type="PANTHER" id="PTHR43155">
    <property type="entry name" value="CYCLIC DI-GMP PHOSPHODIESTERASE PA4108-RELATED"/>
    <property type="match status" value="1"/>
</dbReference>
<sequence>MKVDQKEILKELIEISIMISAIPNLNQLLDIVLEKAREITNSDAGSLYLKKNNKLIFLITQNDTLKDIHRQFKSYPINIDKSSIAGYAAFTKKIINIEDVYSLSKEFPFSFNDEFDKKNNYRTKSMLTIPMIDNENEVIGVLQLINSKDENGKITQYSKEIEKIVESFASIAAVSIKNVQLKENIKRAYLETIYRLSVAAEYKDTDTGAHIKRISRYSELLAQKLGFSEEFCELILYSSPLHDIGKLGIPDAILTKPAKLTPEEWVIMKKHTTMGYEILSGSTEKLINFAASIALNHHERYDGTGYPNGKKGEEIPVEGRIVAIADVFDALSTKRPYKDPWPLDKILGEIESQKNRQFDERIVNVFLSNIDEFLKIQNEHRED</sequence>
<feature type="domain" description="HD-GYP" evidence="2">
    <location>
        <begin position="185"/>
        <end position="382"/>
    </location>
</feature>
<proteinExistence type="predicted"/>
<evidence type="ECO:0000256" key="1">
    <source>
        <dbReference type="ARBA" id="ARBA00022801"/>
    </source>
</evidence>
<organism evidence="3 4">
    <name type="scientific">candidate division TA06 bacterium 34_109</name>
    <dbReference type="NCBI Taxonomy" id="1635277"/>
    <lineage>
        <taxon>Bacteria</taxon>
        <taxon>Bacteria division TA06</taxon>
    </lineage>
</organism>
<dbReference type="PROSITE" id="PS51832">
    <property type="entry name" value="HD_GYP"/>
    <property type="match status" value="1"/>
</dbReference>
<dbReference type="SMART" id="SM00471">
    <property type="entry name" value="HDc"/>
    <property type="match status" value="1"/>
</dbReference>
<dbReference type="Gene3D" id="3.30.450.40">
    <property type="match status" value="1"/>
</dbReference>
<dbReference type="InterPro" id="IPR003607">
    <property type="entry name" value="HD/PDEase_dom"/>
</dbReference>
<comment type="caution">
    <text evidence="3">The sequence shown here is derived from an EMBL/GenBank/DDBJ whole genome shotgun (WGS) entry which is preliminary data.</text>
</comment>
<dbReference type="InterPro" id="IPR029016">
    <property type="entry name" value="GAF-like_dom_sf"/>
</dbReference>
<dbReference type="EMBL" id="LGGX01000014">
    <property type="protein sequence ID" value="KUK86658.1"/>
    <property type="molecule type" value="Genomic_DNA"/>
</dbReference>
<dbReference type="FunFam" id="1.10.3210.10:FF:000018">
    <property type="entry name" value="Two-component system response regulator"/>
    <property type="match status" value="1"/>
</dbReference>
<dbReference type="Pfam" id="PF01590">
    <property type="entry name" value="GAF"/>
    <property type="match status" value="1"/>
</dbReference>
<evidence type="ECO:0000313" key="4">
    <source>
        <dbReference type="Proteomes" id="UP000053467"/>
    </source>
</evidence>
<keyword evidence="1" id="KW-0378">Hydrolase</keyword>
<dbReference type="GO" id="GO:0004112">
    <property type="term" value="F:cyclic-nucleotide phosphodiesterase activity"/>
    <property type="evidence" value="ECO:0007669"/>
    <property type="project" value="UniProtKB-ARBA"/>
</dbReference>
<dbReference type="InterPro" id="IPR037522">
    <property type="entry name" value="HD_GYP_dom"/>
</dbReference>
<dbReference type="InterPro" id="IPR003018">
    <property type="entry name" value="GAF"/>
</dbReference>
<dbReference type="AlphaFoldDB" id="A0A101I0U9"/>
<dbReference type="SUPFAM" id="SSF55781">
    <property type="entry name" value="GAF domain-like"/>
    <property type="match status" value="1"/>
</dbReference>
<dbReference type="CDD" id="cd00077">
    <property type="entry name" value="HDc"/>
    <property type="match status" value="1"/>
</dbReference>